<evidence type="ECO:0000259" key="14">
    <source>
        <dbReference type="PROSITE" id="PS51194"/>
    </source>
</evidence>
<name>A0A1Y2BLL2_9TREE</name>
<keyword evidence="5 16" id="KW-0378">Hydrolase</keyword>
<feature type="domain" description="Helicase ATP-binding" evidence="13">
    <location>
        <begin position="216"/>
        <end position="401"/>
    </location>
</feature>
<dbReference type="FunFam" id="3.40.50.300:FF:000657">
    <property type="entry name" value="Probable ATP-dependent RNA helicase DDX41"/>
    <property type="match status" value="1"/>
</dbReference>
<keyword evidence="4" id="KW-0863">Zinc-finger</keyword>
<dbReference type="PROSITE" id="PS51195">
    <property type="entry name" value="Q_MOTIF"/>
    <property type="match status" value="1"/>
</dbReference>
<dbReference type="EC" id="3.6.4.13" evidence="1"/>
<evidence type="ECO:0000256" key="10">
    <source>
        <dbReference type="ARBA" id="ARBA00047984"/>
    </source>
</evidence>
<dbReference type="GO" id="GO:0003723">
    <property type="term" value="F:RNA binding"/>
    <property type="evidence" value="ECO:0007669"/>
    <property type="project" value="UniProtKB-KW"/>
</dbReference>
<dbReference type="SMART" id="SM00490">
    <property type="entry name" value="HELICc"/>
    <property type="match status" value="1"/>
</dbReference>
<feature type="domain" description="Helicase C-terminal" evidence="14">
    <location>
        <begin position="412"/>
        <end position="575"/>
    </location>
</feature>
<feature type="short sequence motif" description="Q motif" evidence="11">
    <location>
        <begin position="185"/>
        <end position="213"/>
    </location>
</feature>
<keyword evidence="3" id="KW-0547">Nucleotide-binding</keyword>
<dbReference type="CDD" id="cd18787">
    <property type="entry name" value="SF2_C_DEAD"/>
    <property type="match status" value="1"/>
</dbReference>
<feature type="region of interest" description="Disordered" evidence="12">
    <location>
        <begin position="1"/>
        <end position="25"/>
    </location>
</feature>
<evidence type="ECO:0000256" key="6">
    <source>
        <dbReference type="ARBA" id="ARBA00022806"/>
    </source>
</evidence>
<comment type="catalytic activity">
    <reaction evidence="10">
        <text>ATP + H2O = ADP + phosphate + H(+)</text>
        <dbReference type="Rhea" id="RHEA:13065"/>
        <dbReference type="ChEBI" id="CHEBI:15377"/>
        <dbReference type="ChEBI" id="CHEBI:15378"/>
        <dbReference type="ChEBI" id="CHEBI:30616"/>
        <dbReference type="ChEBI" id="CHEBI:43474"/>
        <dbReference type="ChEBI" id="CHEBI:456216"/>
        <dbReference type="EC" id="3.6.4.13"/>
    </reaction>
</comment>
<keyword evidence="2" id="KW-0479">Metal-binding</keyword>
<keyword evidence="7" id="KW-0862">Zinc</keyword>
<evidence type="ECO:0000256" key="1">
    <source>
        <dbReference type="ARBA" id="ARBA00012552"/>
    </source>
</evidence>
<dbReference type="InterPro" id="IPR011545">
    <property type="entry name" value="DEAD/DEAH_box_helicase_dom"/>
</dbReference>
<keyword evidence="9" id="KW-0694">RNA-binding</keyword>
<evidence type="ECO:0000256" key="7">
    <source>
        <dbReference type="ARBA" id="ARBA00022833"/>
    </source>
</evidence>
<evidence type="ECO:0000313" key="17">
    <source>
        <dbReference type="Proteomes" id="UP000193986"/>
    </source>
</evidence>
<dbReference type="GO" id="GO:0008270">
    <property type="term" value="F:zinc ion binding"/>
    <property type="evidence" value="ECO:0007669"/>
    <property type="project" value="UniProtKB-KW"/>
</dbReference>
<dbReference type="OrthoDB" id="196131at2759"/>
<dbReference type="Gene3D" id="3.40.50.300">
    <property type="entry name" value="P-loop containing nucleotide triphosphate hydrolases"/>
    <property type="match status" value="2"/>
</dbReference>
<dbReference type="GO" id="GO:0016787">
    <property type="term" value="F:hydrolase activity"/>
    <property type="evidence" value="ECO:0007669"/>
    <property type="project" value="UniProtKB-KW"/>
</dbReference>
<evidence type="ECO:0000256" key="9">
    <source>
        <dbReference type="ARBA" id="ARBA00022884"/>
    </source>
</evidence>
<dbReference type="InterPro" id="IPR014014">
    <property type="entry name" value="RNA_helicase_DEAD_Q_motif"/>
</dbReference>
<evidence type="ECO:0000256" key="12">
    <source>
        <dbReference type="SAM" id="MobiDB-lite"/>
    </source>
</evidence>
<reference evidence="16 17" key="1">
    <citation type="submission" date="2016-07" db="EMBL/GenBank/DDBJ databases">
        <title>Pervasive Adenine N6-methylation of Active Genes in Fungi.</title>
        <authorList>
            <consortium name="DOE Joint Genome Institute"/>
            <person name="Mondo S.J."/>
            <person name="Dannebaum R.O."/>
            <person name="Kuo R.C."/>
            <person name="Labutti K."/>
            <person name="Haridas S."/>
            <person name="Kuo A."/>
            <person name="Salamov A."/>
            <person name="Ahrendt S.R."/>
            <person name="Lipzen A."/>
            <person name="Sullivan W."/>
            <person name="Andreopoulos W.B."/>
            <person name="Clum A."/>
            <person name="Lindquist E."/>
            <person name="Daum C."/>
            <person name="Ramamoorthy G.K."/>
            <person name="Gryganskyi A."/>
            <person name="Culley D."/>
            <person name="Magnuson J.K."/>
            <person name="James T.Y."/>
            <person name="O'Malley M.A."/>
            <person name="Stajich J.E."/>
            <person name="Spatafora J.W."/>
            <person name="Visel A."/>
            <person name="Grigoriev I.V."/>
        </authorList>
    </citation>
    <scope>NUCLEOTIDE SEQUENCE [LARGE SCALE GENOMIC DNA]</scope>
    <source>
        <strain evidence="16 17">68-887.2</strain>
    </source>
</reference>
<dbReference type="InterPro" id="IPR001650">
    <property type="entry name" value="Helicase_C-like"/>
</dbReference>
<dbReference type="Proteomes" id="UP000193986">
    <property type="component" value="Unassembled WGS sequence"/>
</dbReference>
<dbReference type="AlphaFoldDB" id="A0A1Y2BLL2"/>
<protein>
    <recommendedName>
        <fullName evidence="1">RNA helicase</fullName>
        <ecNumber evidence="1">3.6.4.13</ecNumber>
    </recommendedName>
</protein>
<dbReference type="InParanoid" id="A0A1Y2BLL2"/>
<feature type="domain" description="DEAD-box RNA helicase Q" evidence="15">
    <location>
        <begin position="185"/>
        <end position="213"/>
    </location>
</feature>
<evidence type="ECO:0000256" key="3">
    <source>
        <dbReference type="ARBA" id="ARBA00022741"/>
    </source>
</evidence>
<dbReference type="InterPro" id="IPR027417">
    <property type="entry name" value="P-loop_NTPase"/>
</dbReference>
<evidence type="ECO:0000256" key="11">
    <source>
        <dbReference type="PROSITE-ProRule" id="PRU00552"/>
    </source>
</evidence>
<gene>
    <name evidence="16" type="ORF">BCR39DRAFT_585274</name>
</gene>
<dbReference type="Pfam" id="PF00271">
    <property type="entry name" value="Helicase_C"/>
    <property type="match status" value="1"/>
</dbReference>
<keyword evidence="8" id="KW-0067">ATP-binding</keyword>
<keyword evidence="6" id="KW-0347">Helicase</keyword>
<dbReference type="PANTHER" id="PTHR47958">
    <property type="entry name" value="ATP-DEPENDENT RNA HELICASE DBP3"/>
    <property type="match status" value="1"/>
</dbReference>
<evidence type="ECO:0000256" key="4">
    <source>
        <dbReference type="ARBA" id="ARBA00022771"/>
    </source>
</evidence>
<evidence type="ECO:0000256" key="5">
    <source>
        <dbReference type="ARBA" id="ARBA00022801"/>
    </source>
</evidence>
<dbReference type="InterPro" id="IPR014001">
    <property type="entry name" value="Helicase_ATP-bd"/>
</dbReference>
<comment type="caution">
    <text evidence="16">The sequence shown here is derived from an EMBL/GenBank/DDBJ whole genome shotgun (WGS) entry which is preliminary data.</text>
</comment>
<dbReference type="Pfam" id="PF00270">
    <property type="entry name" value="DEAD"/>
    <property type="match status" value="1"/>
</dbReference>
<dbReference type="GO" id="GO:0003724">
    <property type="term" value="F:RNA helicase activity"/>
    <property type="evidence" value="ECO:0007669"/>
    <property type="project" value="UniProtKB-EC"/>
</dbReference>
<dbReference type="SMART" id="SM00487">
    <property type="entry name" value="DEXDc"/>
    <property type="match status" value="1"/>
</dbReference>
<dbReference type="GO" id="GO:0005524">
    <property type="term" value="F:ATP binding"/>
    <property type="evidence" value="ECO:0007669"/>
    <property type="project" value="UniProtKB-KW"/>
</dbReference>
<dbReference type="SUPFAM" id="SSF52540">
    <property type="entry name" value="P-loop containing nucleoside triphosphate hydrolases"/>
    <property type="match status" value="2"/>
</dbReference>
<feature type="compositionally biased region" description="Acidic residues" evidence="12">
    <location>
        <begin position="59"/>
        <end position="74"/>
    </location>
</feature>
<dbReference type="STRING" id="71784.A0A1Y2BLL2"/>
<evidence type="ECO:0000313" key="16">
    <source>
        <dbReference type="EMBL" id="ORY35658.1"/>
    </source>
</evidence>
<evidence type="ECO:0000259" key="15">
    <source>
        <dbReference type="PROSITE" id="PS51195"/>
    </source>
</evidence>
<evidence type="ECO:0000256" key="8">
    <source>
        <dbReference type="ARBA" id="ARBA00022840"/>
    </source>
</evidence>
<evidence type="ECO:0000256" key="2">
    <source>
        <dbReference type="ARBA" id="ARBA00022723"/>
    </source>
</evidence>
<organism evidence="16 17">
    <name type="scientific">Naematelia encephala</name>
    <dbReference type="NCBI Taxonomy" id="71784"/>
    <lineage>
        <taxon>Eukaryota</taxon>
        <taxon>Fungi</taxon>
        <taxon>Dikarya</taxon>
        <taxon>Basidiomycota</taxon>
        <taxon>Agaricomycotina</taxon>
        <taxon>Tremellomycetes</taxon>
        <taxon>Tremellales</taxon>
        <taxon>Naemateliaceae</taxon>
        <taxon>Naematelia</taxon>
    </lineage>
</organism>
<dbReference type="GO" id="GO:0005737">
    <property type="term" value="C:cytoplasm"/>
    <property type="evidence" value="ECO:0007669"/>
    <property type="project" value="UniProtKB-ARBA"/>
</dbReference>
<evidence type="ECO:0000259" key="13">
    <source>
        <dbReference type="PROSITE" id="PS51192"/>
    </source>
</evidence>
<dbReference type="PROSITE" id="PS51192">
    <property type="entry name" value="HELICASE_ATP_BIND_1"/>
    <property type="match status" value="1"/>
</dbReference>
<proteinExistence type="predicted"/>
<feature type="region of interest" description="Disordered" evidence="12">
    <location>
        <begin position="45"/>
        <end position="83"/>
    </location>
</feature>
<keyword evidence="17" id="KW-1185">Reference proteome</keyword>
<accession>A0A1Y2BLL2</accession>
<sequence length="620" mass="68997">MTAIASSSRSRRSPSPIGKDDYELPADYKPYVPVAKRRAQLLSTLGTKHLAKRVKTSDELDQQTLEEEQDEGDAEERAREKLRRERTLLQAAQEVKERRAVEDASKTAAEREAEKEAQLLVEMERGQKKLAGAKELAEGTTWTESLKSSWRPPRFIRDMSDEEHQRVRDQFHILTEGDDLPPPINNFADMKIPRPILDYLKKKGIKKPTPIQMQGIPTAFAGRDIIGIAFTGSGKTLAFTLPAIMLALESEARLPLVRGEGPVGLIICPSRELARQTYEGCQAMCTALKESGEYPEIRSLLCIGGINMADQGDVLNKGVHIAVATPGRLMDMLDKGRLNAMNCKYLCMDEADRMIDMGFEEDVRSIMSHFKFQRQTLLFSATMPRRIQDFASQSLVNPVLVNVGRAGAANMDVIQEVEYVKQEAKMVYLLECLQKTPPPVIIFSDNKNEVDDIQEYLLLKGVEAVAIHGSKTQEEREYAIRSFKTGAKDVMVASGVASKGLDFNEIQHVIVYSMPKEIEDYVHEIGRTGRSGKTGIATTFINMNTSEQTLLDLKYLLMEAKQKIPEFLLSIDDPRAANGAGLRGCPICGGLGHGLSDCPKLEEANRRTQAAQARYAGDGY</sequence>
<dbReference type="EMBL" id="MCFC01000001">
    <property type="protein sequence ID" value="ORY35658.1"/>
    <property type="molecule type" value="Genomic_DNA"/>
</dbReference>
<dbReference type="PROSITE" id="PS51194">
    <property type="entry name" value="HELICASE_CTER"/>
    <property type="match status" value="1"/>
</dbReference>